<dbReference type="SUPFAM" id="SSF49764">
    <property type="entry name" value="HSP20-like chaperones"/>
    <property type="match status" value="1"/>
</dbReference>
<dbReference type="EMBL" id="CP001100">
    <property type="protein sequence ID" value="ACF13730.1"/>
    <property type="molecule type" value="Genomic_DNA"/>
</dbReference>
<dbReference type="eggNOG" id="COG0071">
    <property type="taxonomic scope" value="Bacteria"/>
</dbReference>
<dbReference type="KEGG" id="cts:Ctha_1267"/>
<dbReference type="PROSITE" id="PS01031">
    <property type="entry name" value="SHSP"/>
    <property type="match status" value="1"/>
</dbReference>
<feature type="domain" description="SHSP" evidence="3">
    <location>
        <begin position="31"/>
        <end position="142"/>
    </location>
</feature>
<sequence length="142" mass="16143">MLVRLNRDPFDKINRLFDDVFTSGGSGAMVAPELNGAFRVDISEDEAALYIDAELPGVKKEQISLAVDENVLTIKAERKHESEEKKKNYHRVERIYGSFARSFALADNIDRENIDATYDNGILHLKLPKIEPVKNVRQIEVK</sequence>
<dbReference type="InterPro" id="IPR002068">
    <property type="entry name" value="A-crystallin/Hsp20_dom"/>
</dbReference>
<accession>B3QZ37</accession>
<evidence type="ECO:0000256" key="1">
    <source>
        <dbReference type="PROSITE-ProRule" id="PRU00285"/>
    </source>
</evidence>
<evidence type="ECO:0000259" key="3">
    <source>
        <dbReference type="PROSITE" id="PS01031"/>
    </source>
</evidence>
<protein>
    <submittedName>
        <fullName evidence="4">Heat shock protein Hsp20</fullName>
    </submittedName>
</protein>
<dbReference type="STRING" id="517418.Ctha_1267"/>
<keyword evidence="5" id="KW-1185">Reference proteome</keyword>
<dbReference type="RefSeq" id="WP_012499814.1">
    <property type="nucleotide sequence ID" value="NC_011026.1"/>
</dbReference>
<comment type="similarity">
    <text evidence="1 2">Belongs to the small heat shock protein (HSP20) family.</text>
</comment>
<dbReference type="Gene3D" id="2.60.40.790">
    <property type="match status" value="1"/>
</dbReference>
<dbReference type="CDD" id="cd06464">
    <property type="entry name" value="ACD_sHsps-like"/>
    <property type="match status" value="1"/>
</dbReference>
<evidence type="ECO:0000313" key="4">
    <source>
        <dbReference type="EMBL" id="ACF13730.1"/>
    </source>
</evidence>
<organism evidence="4 5">
    <name type="scientific">Chloroherpeton thalassium (strain ATCC 35110 / GB-78)</name>
    <dbReference type="NCBI Taxonomy" id="517418"/>
    <lineage>
        <taxon>Bacteria</taxon>
        <taxon>Pseudomonadati</taxon>
        <taxon>Chlorobiota</taxon>
        <taxon>Chlorobiia</taxon>
        <taxon>Chlorobiales</taxon>
        <taxon>Chloroherpetonaceae</taxon>
        <taxon>Chloroherpeton</taxon>
    </lineage>
</organism>
<evidence type="ECO:0000313" key="5">
    <source>
        <dbReference type="Proteomes" id="UP000001208"/>
    </source>
</evidence>
<proteinExistence type="inferred from homology"/>
<dbReference type="AlphaFoldDB" id="B3QZ37"/>
<dbReference type="InterPro" id="IPR008978">
    <property type="entry name" value="HSP20-like_chaperone"/>
</dbReference>
<reference evidence="4 5" key="1">
    <citation type="submission" date="2008-06" db="EMBL/GenBank/DDBJ databases">
        <title>Complete sequence of Chloroherpeton thalassium ATCC 35110.</title>
        <authorList>
            <consortium name="US DOE Joint Genome Institute"/>
            <person name="Lucas S."/>
            <person name="Copeland A."/>
            <person name="Lapidus A."/>
            <person name="Glavina del Rio T."/>
            <person name="Dalin E."/>
            <person name="Tice H."/>
            <person name="Bruce D."/>
            <person name="Goodwin L."/>
            <person name="Pitluck S."/>
            <person name="Schmutz J."/>
            <person name="Larimer F."/>
            <person name="Land M."/>
            <person name="Hauser L."/>
            <person name="Kyrpides N."/>
            <person name="Mikhailova N."/>
            <person name="Liu Z."/>
            <person name="Li T."/>
            <person name="Zhao F."/>
            <person name="Overmann J."/>
            <person name="Bryant D.A."/>
            <person name="Richardson P."/>
        </authorList>
    </citation>
    <scope>NUCLEOTIDE SEQUENCE [LARGE SCALE GENOMIC DNA]</scope>
    <source>
        <strain evidence="5">ATCC 35110 / GB-78</strain>
    </source>
</reference>
<dbReference type="Proteomes" id="UP000001208">
    <property type="component" value="Chromosome"/>
</dbReference>
<dbReference type="Pfam" id="PF00011">
    <property type="entry name" value="HSP20"/>
    <property type="match status" value="1"/>
</dbReference>
<dbReference type="HOGENOM" id="CLU_046737_9_0_10"/>
<name>B3QZ37_CHLT3</name>
<dbReference type="OrthoDB" id="9811615at2"/>
<keyword evidence="4" id="KW-0346">Stress response</keyword>
<dbReference type="InterPro" id="IPR031107">
    <property type="entry name" value="Small_HSP"/>
</dbReference>
<evidence type="ECO:0000256" key="2">
    <source>
        <dbReference type="RuleBase" id="RU003616"/>
    </source>
</evidence>
<gene>
    <name evidence="4" type="ordered locus">Ctha_1267</name>
</gene>
<dbReference type="PANTHER" id="PTHR11527">
    <property type="entry name" value="HEAT-SHOCK PROTEIN 20 FAMILY MEMBER"/>
    <property type="match status" value="1"/>
</dbReference>